<evidence type="ECO:0000256" key="6">
    <source>
        <dbReference type="ARBA" id="ARBA00023237"/>
    </source>
</evidence>
<evidence type="ECO:0000313" key="10">
    <source>
        <dbReference type="EMBL" id="AFD08074.1"/>
    </source>
</evidence>
<comment type="similarity">
    <text evidence="7">Belongs to the TonB-dependent receptor family.</text>
</comment>
<keyword evidence="5 7" id="KW-0472">Membrane</keyword>
<dbReference type="AlphaFoldDB" id="H8KWF6"/>
<comment type="subcellular location">
    <subcellularLocation>
        <location evidence="1 7">Cell outer membrane</location>
        <topology evidence="1 7">Multi-pass membrane protein</topology>
    </subcellularLocation>
</comment>
<feature type="domain" description="TonB-dependent receptor plug" evidence="9">
    <location>
        <begin position="216"/>
        <end position="338"/>
    </location>
</feature>
<keyword evidence="6 7" id="KW-0998">Cell outer membrane</keyword>
<dbReference type="EMBL" id="CP003349">
    <property type="protein sequence ID" value="AFD08074.1"/>
    <property type="molecule type" value="Genomic_DNA"/>
</dbReference>
<dbReference type="Pfam" id="PF13715">
    <property type="entry name" value="CarbopepD_reg_2"/>
    <property type="match status" value="1"/>
</dbReference>
<dbReference type="STRING" id="929556.Solca_3057"/>
<dbReference type="SUPFAM" id="SSF49464">
    <property type="entry name" value="Carboxypeptidase regulatory domain-like"/>
    <property type="match status" value="1"/>
</dbReference>
<reference evidence="10" key="1">
    <citation type="submission" date="2012-02" db="EMBL/GenBank/DDBJ databases">
        <title>The complete genome of Solitalea canadensis DSM 3403.</title>
        <authorList>
            <consortium name="US DOE Joint Genome Institute (JGI-PGF)"/>
            <person name="Lucas S."/>
            <person name="Copeland A."/>
            <person name="Lapidus A."/>
            <person name="Glavina del Rio T."/>
            <person name="Dalin E."/>
            <person name="Tice H."/>
            <person name="Bruce D."/>
            <person name="Goodwin L."/>
            <person name="Pitluck S."/>
            <person name="Peters L."/>
            <person name="Ovchinnikova G."/>
            <person name="Lu M."/>
            <person name="Kyrpides N."/>
            <person name="Mavromatis K."/>
            <person name="Ivanova N."/>
            <person name="Brettin T."/>
            <person name="Detter J.C."/>
            <person name="Han C."/>
            <person name="Larimer F."/>
            <person name="Land M."/>
            <person name="Hauser L."/>
            <person name="Markowitz V."/>
            <person name="Cheng J.-F."/>
            <person name="Hugenholtz P."/>
            <person name="Woyke T."/>
            <person name="Wu D."/>
            <person name="Spring S."/>
            <person name="Schroeder M."/>
            <person name="Kopitz M."/>
            <person name="Brambilla E."/>
            <person name="Klenk H.-P."/>
            <person name="Eisen J.A."/>
        </authorList>
    </citation>
    <scope>NUCLEOTIDE SEQUENCE</scope>
    <source>
        <strain evidence="10">DSM 3403</strain>
    </source>
</reference>
<dbReference type="InterPro" id="IPR036942">
    <property type="entry name" value="Beta-barrel_TonB_sf"/>
</dbReference>
<proteinExistence type="inferred from homology"/>
<dbReference type="RefSeq" id="WP_014681300.1">
    <property type="nucleotide sequence ID" value="NC_017770.1"/>
</dbReference>
<dbReference type="PROSITE" id="PS52016">
    <property type="entry name" value="TONB_DEPENDENT_REC_3"/>
    <property type="match status" value="1"/>
</dbReference>
<dbReference type="Gene3D" id="2.60.40.1120">
    <property type="entry name" value="Carboxypeptidase-like, regulatory domain"/>
    <property type="match status" value="1"/>
</dbReference>
<dbReference type="InterPro" id="IPR023997">
    <property type="entry name" value="TonB-dep_OMP_SusC/RagA_CS"/>
</dbReference>
<dbReference type="eggNOG" id="COG1629">
    <property type="taxonomic scope" value="Bacteria"/>
</dbReference>
<dbReference type="InterPro" id="IPR037066">
    <property type="entry name" value="Plug_dom_sf"/>
</dbReference>
<gene>
    <name evidence="10" type="ordered locus">Solca_3057</name>
</gene>
<name>H8KWF6_SOLCM</name>
<dbReference type="KEGG" id="scn:Solca_3057"/>
<dbReference type="Proteomes" id="UP000007590">
    <property type="component" value="Chromosome"/>
</dbReference>
<dbReference type="NCBIfam" id="TIGR04056">
    <property type="entry name" value="OMP_RagA_SusC"/>
    <property type="match status" value="1"/>
</dbReference>
<dbReference type="Pfam" id="PF07715">
    <property type="entry name" value="Plug"/>
    <property type="match status" value="1"/>
</dbReference>
<evidence type="ECO:0000256" key="4">
    <source>
        <dbReference type="ARBA" id="ARBA00022692"/>
    </source>
</evidence>
<evidence type="ECO:0000256" key="3">
    <source>
        <dbReference type="ARBA" id="ARBA00022452"/>
    </source>
</evidence>
<dbReference type="InterPro" id="IPR012910">
    <property type="entry name" value="Plug_dom"/>
</dbReference>
<dbReference type="SUPFAM" id="SSF56935">
    <property type="entry name" value="Porins"/>
    <property type="match status" value="1"/>
</dbReference>
<accession>H8KWF6</accession>
<keyword evidence="11" id="KW-1185">Reference proteome</keyword>
<evidence type="ECO:0000256" key="7">
    <source>
        <dbReference type="PROSITE-ProRule" id="PRU01360"/>
    </source>
</evidence>
<evidence type="ECO:0000313" key="11">
    <source>
        <dbReference type="Proteomes" id="UP000007590"/>
    </source>
</evidence>
<protein>
    <submittedName>
        <fullName evidence="10">TonB-linked outer membrane protein, SusC/RagA family</fullName>
    </submittedName>
</protein>
<sequence length="1204" mass="135106">MYKNQRAKLKLLLFLSVLAPCTAMAKLDEPIQAKVDSFEKLPDFLKKLEKKHNVSFVYDASEVSKDIDVSESKNLSLESALKQLESKGISSKIIGNKIILKKIVVQPAEAHKADVIIIKGKVTSSNKNAEPLAGISILEKGTTNGTSTDGEGNFSIKVKEGATLVFSSIGFKTKEIKVTSANINLNVQLDEDVNKLTEVEVVSTGYQQIDRKLFTGSAVKLKAEDVKIAGVTDVSRMLEGRAAGVSVQNVSGTFGSAPKIRVRGVTSITGNNKPLWVVDGVTLEDIVDISMDQLTSGDANTLIGSAVAGINSDDIESFQILKDASATALYGARAMNGVIVITTKRGTKGKPLFSYSGNYAMSTKPNYSSYDLMNSADQMSVYLELDRKGWLGMNRLTNSGNSGVFGKMYDQINAYDPATDTYGLANNYEAKTNFLKRYAMANTDWFDLLFHNSLAQDHSISLQSGTEQSQYYGSLGFYDDNGWTVADNVKRYTASMRANYKLSERVNLGLNTVGSVRQQRAPGTLSRLSNVVEGSYERKFDINPFSYALNTSRTLTAYDEYGNLEYFKRNFAPFNILNEMDNNYINLNVMDLKFQSDLGWKINKNIRYDVIGSVRYVKSSRKHNVTENSNMSAAYRADETSTIRQNNPYLYSDPDDPNAEPYSVLPQGGIYYRFEDEMTSYYLRNSFNWDKTFNDKHMTNFLLGQEIKSANREKMNSNGYGYQYNKGGVPYTDYRMLKMLSENNIDYYGLSQNYDRAVSFFATGSYSYKGKYTFGATGRYDGSNQLGKSTSARWMPTWNISGSWNLTEENWMQKQNIFNQLTLRATYGLTASMGNANNSAVLLKNIVTDRPFLTEKESAIIIDALENSDLTWEKQYETNVGVDMTVLSNRLNITMDYYTRKGFDLISPIRTDGISGETIRLANYADMKSHGFEFAFGYTVVKNKNWDYRANFTFGFNKNEITNLKSQPRIFDLVRQEGGAKEGYPVRGLYSIVSKGLDPDNGVPLFVNEEGKVSNDVYLQSKETSYLKYEGSVDPTTTGGLSNNIRYKNFTLNVFFSYQLGNKIRLNPYYRIGMNDLDVTSNEFFDRWMQPGDEKYTNIPAIASNMQNEQLEGTYPYNNYNYSDARIVDGGFVRLKSVSLAYNLPSHWMKRFGMNAVSIQLLAMNPWLIYADKKLNGQDPEFFSAGGVALPVAKQYTLSLKVSL</sequence>
<dbReference type="Gene3D" id="2.170.130.10">
    <property type="entry name" value="TonB-dependent receptor, plug domain"/>
    <property type="match status" value="1"/>
</dbReference>
<evidence type="ECO:0000256" key="1">
    <source>
        <dbReference type="ARBA" id="ARBA00004571"/>
    </source>
</evidence>
<dbReference type="GO" id="GO:0009279">
    <property type="term" value="C:cell outer membrane"/>
    <property type="evidence" value="ECO:0007669"/>
    <property type="project" value="UniProtKB-SubCell"/>
</dbReference>
<dbReference type="HOGENOM" id="CLU_004317_0_1_10"/>
<evidence type="ECO:0000256" key="5">
    <source>
        <dbReference type="ARBA" id="ARBA00023136"/>
    </source>
</evidence>
<dbReference type="NCBIfam" id="TIGR04057">
    <property type="entry name" value="SusC_RagA_signa"/>
    <property type="match status" value="1"/>
</dbReference>
<organism evidence="10 11">
    <name type="scientific">Solitalea canadensis (strain ATCC 29591 / DSM 3403 / JCM 21819 / LMG 8368 / NBRC 15130 / NCIMB 12057 / USAM 9D)</name>
    <name type="common">Flexibacter canadensis</name>
    <dbReference type="NCBI Taxonomy" id="929556"/>
    <lineage>
        <taxon>Bacteria</taxon>
        <taxon>Pseudomonadati</taxon>
        <taxon>Bacteroidota</taxon>
        <taxon>Sphingobacteriia</taxon>
        <taxon>Sphingobacteriales</taxon>
        <taxon>Sphingobacteriaceae</taxon>
        <taxon>Solitalea</taxon>
    </lineage>
</organism>
<evidence type="ECO:0000256" key="2">
    <source>
        <dbReference type="ARBA" id="ARBA00022448"/>
    </source>
</evidence>
<evidence type="ECO:0000259" key="9">
    <source>
        <dbReference type="Pfam" id="PF07715"/>
    </source>
</evidence>
<keyword evidence="4 7" id="KW-0812">Transmembrane</keyword>
<feature type="signal peptide" evidence="8">
    <location>
        <begin position="1"/>
        <end position="25"/>
    </location>
</feature>
<dbReference type="InterPro" id="IPR008969">
    <property type="entry name" value="CarboxyPept-like_regulatory"/>
</dbReference>
<keyword evidence="8" id="KW-0732">Signal</keyword>
<keyword evidence="3 7" id="KW-1134">Transmembrane beta strand</keyword>
<evidence type="ECO:0000256" key="8">
    <source>
        <dbReference type="SAM" id="SignalP"/>
    </source>
</evidence>
<dbReference type="InterPro" id="IPR039426">
    <property type="entry name" value="TonB-dep_rcpt-like"/>
</dbReference>
<dbReference type="Gene3D" id="2.40.170.20">
    <property type="entry name" value="TonB-dependent receptor, beta-barrel domain"/>
    <property type="match status" value="1"/>
</dbReference>
<dbReference type="InterPro" id="IPR023996">
    <property type="entry name" value="TonB-dep_OMP_SusC/RagA"/>
</dbReference>
<keyword evidence="2 7" id="KW-0813">Transport</keyword>
<feature type="chain" id="PRO_5003615384" evidence="8">
    <location>
        <begin position="26"/>
        <end position="1204"/>
    </location>
</feature>